<sequence length="227" mass="24043">MAERNRTLVELNHPITAGMTTYPGMPGPVITPYLTREDSRSHYEEGTEFSIGRIEMIANTGTYLDTPNHRYPDGFDLAGLDLAKVADVPTTVIDLSGAANRAIGPESLAAHAIGGTAVLLRTDWSRHWGTDAYLATADAPYLTAEGARFLVEAGAVLVGIDSVNIDNAAGVGPRPAHTTLLGAGIPILEHLTGLEQLPATGARLHAVPPRIHGFGTFPTRAYAIIES</sequence>
<dbReference type="EC" id="3.5.-.-" evidence="1"/>
<evidence type="ECO:0000313" key="2">
    <source>
        <dbReference type="Proteomes" id="UP001595712"/>
    </source>
</evidence>
<proteinExistence type="predicted"/>
<reference evidence="2" key="1">
    <citation type="journal article" date="2019" name="Int. J. Syst. Evol. Microbiol.">
        <title>The Global Catalogue of Microorganisms (GCM) 10K type strain sequencing project: providing services to taxonomists for standard genome sequencing and annotation.</title>
        <authorList>
            <consortium name="The Broad Institute Genomics Platform"/>
            <consortium name="The Broad Institute Genome Sequencing Center for Infectious Disease"/>
            <person name="Wu L."/>
            <person name="Ma J."/>
        </authorList>
    </citation>
    <scope>NUCLEOTIDE SEQUENCE [LARGE SCALE GENOMIC DNA]</scope>
    <source>
        <strain evidence="2">CGMCC 4.7396</strain>
    </source>
</reference>
<protein>
    <submittedName>
        <fullName evidence="1">Cyclase family protein</fullName>
        <ecNumber evidence="1">3.5.-.-</ecNumber>
    </submittedName>
</protein>
<dbReference type="PANTHER" id="PTHR31118">
    <property type="entry name" value="CYCLASE-LIKE PROTEIN 2"/>
    <property type="match status" value="1"/>
</dbReference>
<comment type="caution">
    <text evidence="1">The sequence shown here is derived from an EMBL/GenBank/DDBJ whole genome shotgun (WGS) entry which is preliminary data.</text>
</comment>
<dbReference type="InterPro" id="IPR007325">
    <property type="entry name" value="KFase/CYL"/>
</dbReference>
<dbReference type="PANTHER" id="PTHR31118:SF12">
    <property type="entry name" value="CYCLASE-LIKE PROTEIN 2"/>
    <property type="match status" value="1"/>
</dbReference>
<dbReference type="InterPro" id="IPR037175">
    <property type="entry name" value="KFase_sf"/>
</dbReference>
<dbReference type="Gene3D" id="3.50.30.50">
    <property type="entry name" value="Putative cyclase"/>
    <property type="match status" value="1"/>
</dbReference>
<dbReference type="GO" id="GO:0016787">
    <property type="term" value="F:hydrolase activity"/>
    <property type="evidence" value="ECO:0007669"/>
    <property type="project" value="UniProtKB-KW"/>
</dbReference>
<dbReference type="RefSeq" id="WP_387977371.1">
    <property type="nucleotide sequence ID" value="NZ_JBHRWO010000012.1"/>
</dbReference>
<accession>A0ABV7Q376</accession>
<evidence type="ECO:0000313" key="1">
    <source>
        <dbReference type="EMBL" id="MFC3494003.1"/>
    </source>
</evidence>
<dbReference type="Pfam" id="PF04199">
    <property type="entry name" value="Cyclase"/>
    <property type="match status" value="1"/>
</dbReference>
<gene>
    <name evidence="1" type="ORF">ACFO8M_16100</name>
</gene>
<keyword evidence="1" id="KW-0378">Hydrolase</keyword>
<organism evidence="1 2">
    <name type="scientific">Glycomyces rhizosphaerae</name>
    <dbReference type="NCBI Taxonomy" id="2054422"/>
    <lineage>
        <taxon>Bacteria</taxon>
        <taxon>Bacillati</taxon>
        <taxon>Actinomycetota</taxon>
        <taxon>Actinomycetes</taxon>
        <taxon>Glycomycetales</taxon>
        <taxon>Glycomycetaceae</taxon>
        <taxon>Glycomyces</taxon>
    </lineage>
</organism>
<dbReference type="SUPFAM" id="SSF102198">
    <property type="entry name" value="Putative cyclase"/>
    <property type="match status" value="1"/>
</dbReference>
<dbReference type="Proteomes" id="UP001595712">
    <property type="component" value="Unassembled WGS sequence"/>
</dbReference>
<name>A0ABV7Q376_9ACTN</name>
<keyword evidence="2" id="KW-1185">Reference proteome</keyword>
<dbReference type="EMBL" id="JBHRWO010000012">
    <property type="protein sequence ID" value="MFC3494003.1"/>
    <property type="molecule type" value="Genomic_DNA"/>
</dbReference>